<evidence type="ECO:0000256" key="2">
    <source>
        <dbReference type="ARBA" id="ARBA00022692"/>
    </source>
</evidence>
<evidence type="ECO:0000256" key="4">
    <source>
        <dbReference type="ARBA" id="ARBA00023136"/>
    </source>
</evidence>
<dbReference type="Pfam" id="PF05154">
    <property type="entry name" value="TM2"/>
    <property type="match status" value="1"/>
</dbReference>
<evidence type="ECO:0000256" key="3">
    <source>
        <dbReference type="ARBA" id="ARBA00022989"/>
    </source>
</evidence>
<feature type="region of interest" description="Disordered" evidence="5">
    <location>
        <begin position="103"/>
        <end position="122"/>
    </location>
</feature>
<keyword evidence="3 6" id="KW-1133">Transmembrane helix</keyword>
<reference evidence="9" key="1">
    <citation type="journal article" date="2019" name="Int. J. Syst. Evol. Microbiol.">
        <title>The Global Catalogue of Microorganisms (GCM) 10K type strain sequencing project: providing services to taxonomists for standard genome sequencing and annotation.</title>
        <authorList>
            <consortium name="The Broad Institute Genomics Platform"/>
            <consortium name="The Broad Institute Genome Sequencing Center for Infectious Disease"/>
            <person name="Wu L."/>
            <person name="Ma J."/>
        </authorList>
    </citation>
    <scope>NUCLEOTIDE SEQUENCE [LARGE SCALE GENOMIC DNA]</scope>
    <source>
        <strain evidence="9">KCTC 52487</strain>
    </source>
</reference>
<dbReference type="PANTHER" id="PTHR21016:SF25">
    <property type="entry name" value="TM2 DOMAIN-CONTAINING PROTEIN DDB_G0277895-RELATED"/>
    <property type="match status" value="1"/>
</dbReference>
<keyword evidence="2 6" id="KW-0812">Transmembrane</keyword>
<evidence type="ECO:0000259" key="7">
    <source>
        <dbReference type="Pfam" id="PF05154"/>
    </source>
</evidence>
<name>A0ABV6ZTZ1_9PROT</name>
<keyword evidence="4 6" id="KW-0472">Membrane</keyword>
<organism evidence="8 9">
    <name type="scientific">Hyphobacterium vulgare</name>
    <dbReference type="NCBI Taxonomy" id="1736751"/>
    <lineage>
        <taxon>Bacteria</taxon>
        <taxon>Pseudomonadati</taxon>
        <taxon>Pseudomonadota</taxon>
        <taxon>Alphaproteobacteria</taxon>
        <taxon>Maricaulales</taxon>
        <taxon>Maricaulaceae</taxon>
        <taxon>Hyphobacterium</taxon>
    </lineage>
</organism>
<evidence type="ECO:0000256" key="5">
    <source>
        <dbReference type="SAM" id="MobiDB-lite"/>
    </source>
</evidence>
<feature type="domain" description="TM2" evidence="7">
    <location>
        <begin position="33"/>
        <end position="81"/>
    </location>
</feature>
<sequence length="122" mass="13279">MNQRAYTLELHSIINSIPEANRNNFLTAFQASEKNPVLLFGFNIWLGALGIDRFLVGDIVAGVLKLITLGGFGIWQLIDCFLIGGRARDKNIQLARQMRDTYRTPSVAAPAAPAAEPAPPSA</sequence>
<accession>A0ABV6ZTZ1</accession>
<comment type="caution">
    <text evidence="8">The sequence shown here is derived from an EMBL/GenBank/DDBJ whole genome shotgun (WGS) entry which is preliminary data.</text>
</comment>
<feature type="transmembrane region" description="Helical" evidence="6">
    <location>
        <begin position="37"/>
        <end position="56"/>
    </location>
</feature>
<dbReference type="InterPro" id="IPR007829">
    <property type="entry name" value="TM2"/>
</dbReference>
<evidence type="ECO:0000256" key="1">
    <source>
        <dbReference type="ARBA" id="ARBA00004141"/>
    </source>
</evidence>
<evidence type="ECO:0000313" key="9">
    <source>
        <dbReference type="Proteomes" id="UP001595379"/>
    </source>
</evidence>
<feature type="transmembrane region" description="Helical" evidence="6">
    <location>
        <begin position="62"/>
        <end position="84"/>
    </location>
</feature>
<keyword evidence="9" id="KW-1185">Reference proteome</keyword>
<comment type="subcellular location">
    <subcellularLocation>
        <location evidence="1">Membrane</location>
        <topology evidence="1">Multi-pass membrane protein</topology>
    </subcellularLocation>
</comment>
<dbReference type="InterPro" id="IPR050932">
    <property type="entry name" value="TM2D1-3-like"/>
</dbReference>
<feature type="compositionally biased region" description="Low complexity" evidence="5">
    <location>
        <begin position="105"/>
        <end position="115"/>
    </location>
</feature>
<evidence type="ECO:0000256" key="6">
    <source>
        <dbReference type="SAM" id="Phobius"/>
    </source>
</evidence>
<protein>
    <submittedName>
        <fullName evidence="8">TM2 domain-containing protein</fullName>
    </submittedName>
</protein>
<gene>
    <name evidence="8" type="ORF">ACFOOR_01990</name>
</gene>
<dbReference type="PANTHER" id="PTHR21016">
    <property type="entry name" value="BETA-AMYLOID BINDING PROTEIN-RELATED"/>
    <property type="match status" value="1"/>
</dbReference>
<dbReference type="Proteomes" id="UP001595379">
    <property type="component" value="Unassembled WGS sequence"/>
</dbReference>
<evidence type="ECO:0000313" key="8">
    <source>
        <dbReference type="EMBL" id="MFC2924870.1"/>
    </source>
</evidence>
<dbReference type="RefSeq" id="WP_343163427.1">
    <property type="nucleotide sequence ID" value="NZ_JBHRSV010000001.1"/>
</dbReference>
<proteinExistence type="predicted"/>
<dbReference type="EMBL" id="JBHRSV010000001">
    <property type="protein sequence ID" value="MFC2924870.1"/>
    <property type="molecule type" value="Genomic_DNA"/>
</dbReference>